<dbReference type="PANTHER" id="PTHR11610">
    <property type="entry name" value="LIPASE"/>
    <property type="match status" value="1"/>
</dbReference>
<dbReference type="GO" id="GO:0016042">
    <property type="term" value="P:lipid catabolic process"/>
    <property type="evidence" value="ECO:0007669"/>
    <property type="project" value="TreeGrafter"/>
</dbReference>
<name>A0A7F5RCV0_AGRPL</name>
<dbReference type="InterPro" id="IPR033906">
    <property type="entry name" value="Lipase_N"/>
</dbReference>
<evidence type="ECO:0000256" key="1">
    <source>
        <dbReference type="ARBA" id="ARBA00004613"/>
    </source>
</evidence>
<evidence type="ECO:0000313" key="8">
    <source>
        <dbReference type="RefSeq" id="XP_025833799.1"/>
    </source>
</evidence>
<evidence type="ECO:0000256" key="2">
    <source>
        <dbReference type="ARBA" id="ARBA00010701"/>
    </source>
</evidence>
<protein>
    <submittedName>
        <fullName evidence="8">Pancreatic lipase-related protein 2-like</fullName>
    </submittedName>
</protein>
<evidence type="ECO:0000256" key="4">
    <source>
        <dbReference type="RuleBase" id="RU004262"/>
    </source>
</evidence>
<dbReference type="FunCoup" id="A0A7F5RCV0">
    <property type="interactions" value="16"/>
</dbReference>
<dbReference type="GO" id="GO:0016298">
    <property type="term" value="F:lipase activity"/>
    <property type="evidence" value="ECO:0007669"/>
    <property type="project" value="InterPro"/>
</dbReference>
<proteinExistence type="inferred from homology"/>
<keyword evidence="5" id="KW-0732">Signal</keyword>
<organism evidence="7 8">
    <name type="scientific">Agrilus planipennis</name>
    <name type="common">Emerald ash borer</name>
    <name type="synonym">Agrilus marcopoli</name>
    <dbReference type="NCBI Taxonomy" id="224129"/>
    <lineage>
        <taxon>Eukaryota</taxon>
        <taxon>Metazoa</taxon>
        <taxon>Ecdysozoa</taxon>
        <taxon>Arthropoda</taxon>
        <taxon>Hexapoda</taxon>
        <taxon>Insecta</taxon>
        <taxon>Pterygota</taxon>
        <taxon>Neoptera</taxon>
        <taxon>Endopterygota</taxon>
        <taxon>Coleoptera</taxon>
        <taxon>Polyphaga</taxon>
        <taxon>Elateriformia</taxon>
        <taxon>Buprestoidea</taxon>
        <taxon>Buprestidae</taxon>
        <taxon>Agrilinae</taxon>
        <taxon>Agrilus</taxon>
    </lineage>
</organism>
<dbReference type="InterPro" id="IPR013818">
    <property type="entry name" value="Lipase"/>
</dbReference>
<dbReference type="GO" id="GO:0005615">
    <property type="term" value="C:extracellular space"/>
    <property type="evidence" value="ECO:0007669"/>
    <property type="project" value="TreeGrafter"/>
</dbReference>
<dbReference type="InParanoid" id="A0A7F5RCV0"/>
<dbReference type="InterPro" id="IPR029058">
    <property type="entry name" value="AB_hydrolase_fold"/>
</dbReference>
<dbReference type="Pfam" id="PF00151">
    <property type="entry name" value="Lipase"/>
    <property type="match status" value="1"/>
</dbReference>
<evidence type="ECO:0000256" key="5">
    <source>
        <dbReference type="SAM" id="SignalP"/>
    </source>
</evidence>
<dbReference type="InterPro" id="IPR000734">
    <property type="entry name" value="TAG_lipase"/>
</dbReference>
<dbReference type="SUPFAM" id="SSF53474">
    <property type="entry name" value="alpha/beta-Hydrolases"/>
    <property type="match status" value="1"/>
</dbReference>
<feature type="chain" id="PRO_5028824876" evidence="5">
    <location>
        <begin position="19"/>
        <end position="325"/>
    </location>
</feature>
<evidence type="ECO:0000259" key="6">
    <source>
        <dbReference type="Pfam" id="PF00151"/>
    </source>
</evidence>
<evidence type="ECO:0000313" key="7">
    <source>
        <dbReference type="Proteomes" id="UP000192223"/>
    </source>
</evidence>
<dbReference type="CDD" id="cd00707">
    <property type="entry name" value="Pancreat_lipase_like"/>
    <property type="match status" value="1"/>
</dbReference>
<dbReference type="GO" id="GO:0017171">
    <property type="term" value="F:serine hydrolase activity"/>
    <property type="evidence" value="ECO:0007669"/>
    <property type="project" value="TreeGrafter"/>
</dbReference>
<feature type="domain" description="Lipase" evidence="6">
    <location>
        <begin position="40"/>
        <end position="321"/>
    </location>
</feature>
<sequence>MFDKIAAVLILAFHLCEASYHCSQYQKLNILQTLVKEPFSTNLSREDVVFYLYTRENPTEPVKLSPKKFANHFTKGPFKIIVHGWIEHAKIYWYISMIKAYLEKDDYNVIAVDWSKGTTTNYISSSYNVVPVGKYLGLFITDLVKHYGVRSDDIHVIGHSLGSHIAGVAGKDVYNIFGKRIGRITALDPARPFFELPVSCEETRLIESDGDFVDVVHTDAGIFGFKEPLGNVDFYPNGGSAFQPGCQNISRLSDIFCSHKRSHAYYIESINSSPVMAQDCDSWNSFQQGRCNRNKQIPFGELAPSDTKGTFYFATRQQSPFLSYR</sequence>
<dbReference type="OrthoDB" id="199913at2759"/>
<dbReference type="PANTHER" id="PTHR11610:SF173">
    <property type="entry name" value="LIPASE DOMAIN-CONTAINING PROTEIN-RELATED"/>
    <property type="match status" value="1"/>
</dbReference>
<comment type="subcellular location">
    <subcellularLocation>
        <location evidence="1">Secreted</location>
    </subcellularLocation>
</comment>
<dbReference type="GeneID" id="108739869"/>
<keyword evidence="3" id="KW-0964">Secreted</keyword>
<feature type="signal peptide" evidence="5">
    <location>
        <begin position="1"/>
        <end position="18"/>
    </location>
</feature>
<gene>
    <name evidence="8" type="primary">LOC108739869</name>
</gene>
<comment type="similarity">
    <text evidence="2 4">Belongs to the AB hydrolase superfamily. Lipase family.</text>
</comment>
<keyword evidence="7" id="KW-1185">Reference proteome</keyword>
<dbReference type="Gene3D" id="3.40.50.1820">
    <property type="entry name" value="alpha/beta hydrolase"/>
    <property type="match status" value="1"/>
</dbReference>
<accession>A0A7F5RCV0</accession>
<dbReference type="Proteomes" id="UP000192223">
    <property type="component" value="Unplaced"/>
</dbReference>
<evidence type="ECO:0000256" key="3">
    <source>
        <dbReference type="ARBA" id="ARBA00022525"/>
    </source>
</evidence>
<dbReference type="RefSeq" id="XP_025833799.1">
    <property type="nucleotide sequence ID" value="XM_025978014.1"/>
</dbReference>
<dbReference type="PRINTS" id="PR00821">
    <property type="entry name" value="TAGLIPASE"/>
</dbReference>
<dbReference type="AlphaFoldDB" id="A0A7F5RCV0"/>
<reference evidence="8" key="1">
    <citation type="submission" date="2025-08" db="UniProtKB">
        <authorList>
            <consortium name="RefSeq"/>
        </authorList>
    </citation>
    <scope>IDENTIFICATION</scope>
    <source>
        <tissue evidence="8">Entire body</tissue>
    </source>
</reference>
<dbReference type="KEGG" id="apln:108739869"/>